<evidence type="ECO:0000259" key="4">
    <source>
        <dbReference type="SMART" id="SM00560"/>
    </source>
</evidence>
<dbReference type="InterPro" id="IPR013320">
    <property type="entry name" value="ConA-like_dom_sf"/>
</dbReference>
<evidence type="ECO:0000256" key="1">
    <source>
        <dbReference type="ARBA" id="ARBA00022729"/>
    </source>
</evidence>
<evidence type="ECO:0000313" key="5">
    <source>
        <dbReference type="EMBL" id="TWT78326.1"/>
    </source>
</evidence>
<accession>A0A5C5YU75</accession>
<feature type="signal peptide" evidence="3">
    <location>
        <begin position="1"/>
        <end position="26"/>
    </location>
</feature>
<dbReference type="InterPro" id="IPR018247">
    <property type="entry name" value="EF_Hand_1_Ca_BS"/>
</dbReference>
<dbReference type="EMBL" id="SJPO01000002">
    <property type="protein sequence ID" value="TWT78326.1"/>
    <property type="molecule type" value="Genomic_DNA"/>
</dbReference>
<name>A0A5C5YU75_9BACT</name>
<dbReference type="PROSITE" id="PS00018">
    <property type="entry name" value="EF_HAND_1"/>
    <property type="match status" value="1"/>
</dbReference>
<dbReference type="InterPro" id="IPR006558">
    <property type="entry name" value="LamG-like"/>
</dbReference>
<protein>
    <recommendedName>
        <fullName evidence="4">LamG-like jellyroll fold domain-containing protein</fullName>
    </recommendedName>
</protein>
<comment type="caution">
    <text evidence="5">The sequence shown here is derived from an EMBL/GenBank/DDBJ whole genome shotgun (WGS) entry which is preliminary data.</text>
</comment>
<dbReference type="Pfam" id="PF13385">
    <property type="entry name" value="Laminin_G_3"/>
    <property type="match status" value="2"/>
</dbReference>
<evidence type="ECO:0000256" key="2">
    <source>
        <dbReference type="ARBA" id="ARBA00023157"/>
    </source>
</evidence>
<feature type="chain" id="PRO_5022879791" description="LamG-like jellyroll fold domain-containing protein" evidence="3">
    <location>
        <begin position="27"/>
        <end position="594"/>
    </location>
</feature>
<evidence type="ECO:0000256" key="3">
    <source>
        <dbReference type="SAM" id="SignalP"/>
    </source>
</evidence>
<dbReference type="SUPFAM" id="SSF49899">
    <property type="entry name" value="Concanavalin A-like lectins/glucanases"/>
    <property type="match status" value="2"/>
</dbReference>
<dbReference type="Gene3D" id="2.60.120.200">
    <property type="match status" value="2"/>
</dbReference>
<sequence length="594" mass="62601" precursor="true">MFYKTSTALATCVGLLLTAASAPTSATQLQDGLITYWPLNEGSGTTAGDAAPGGGVTDNGELRNSPTWSSGKFGGGLQFNGVDQDVLIPNSTDMDVNTSGLTLSVWVKLDQVPDDIVTSFSGIYDSAPDNYVMYLDRGNNELRFKATTAGGGAERPGIPAKMLDTTEWHHVMGVFDGVEASNSIYFDGQLVDRHSAVSLLDVVRSGQIASIGGQPAVDAPFAPTSLFQGQVSDVAVWNRSLGVAEAQYLYNGGVGNAVGAANPDISPAAGVSPVQPTAQPVIYYNFNGNLDNHGTGGAALNATLQDAAGRNDSLYSSTTFGQGVDLSENPVATPVSETEPGDYLSVEYTLSDSGTIAMQASITELYNFQTLWANSSHPNDWEAWIYENGRFAARADRSSSQLNHDVFLFDDPLALHHYAYAWERDGDRMDAALYIDGVFQGQVNLPWRDPGTEFYIGGGPGNHLSKAVFDEVRIYNTALSEAELLYLSMNAPETTILTGDYNLDGVVDAADYTVWRDADGTSVVAGSGADGNGDGVVDSGDYLVWKTHYGESSGSAPGSAAIAPEPAALGLLLAASIGVLSRRGCSPRRALGGR</sequence>
<keyword evidence="2" id="KW-1015">Disulfide bond</keyword>
<dbReference type="SUPFAM" id="SSF63446">
    <property type="entry name" value="Type I dockerin domain"/>
    <property type="match status" value="1"/>
</dbReference>
<dbReference type="OrthoDB" id="281413at2"/>
<evidence type="ECO:0000313" key="6">
    <source>
        <dbReference type="Proteomes" id="UP000318478"/>
    </source>
</evidence>
<organism evidence="5 6">
    <name type="scientific">Posidoniimonas polymericola</name>
    <dbReference type="NCBI Taxonomy" id="2528002"/>
    <lineage>
        <taxon>Bacteria</taxon>
        <taxon>Pseudomonadati</taxon>
        <taxon>Planctomycetota</taxon>
        <taxon>Planctomycetia</taxon>
        <taxon>Pirellulales</taxon>
        <taxon>Lacipirellulaceae</taxon>
        <taxon>Posidoniimonas</taxon>
    </lineage>
</organism>
<reference evidence="5 6" key="1">
    <citation type="submission" date="2019-02" db="EMBL/GenBank/DDBJ databases">
        <title>Deep-cultivation of Planctomycetes and their phenomic and genomic characterization uncovers novel biology.</title>
        <authorList>
            <person name="Wiegand S."/>
            <person name="Jogler M."/>
            <person name="Boedeker C."/>
            <person name="Pinto D."/>
            <person name="Vollmers J."/>
            <person name="Rivas-Marin E."/>
            <person name="Kohn T."/>
            <person name="Peeters S.H."/>
            <person name="Heuer A."/>
            <person name="Rast P."/>
            <person name="Oberbeckmann S."/>
            <person name="Bunk B."/>
            <person name="Jeske O."/>
            <person name="Meyerdierks A."/>
            <person name="Storesund J.E."/>
            <person name="Kallscheuer N."/>
            <person name="Luecker S."/>
            <person name="Lage O.M."/>
            <person name="Pohl T."/>
            <person name="Merkel B.J."/>
            <person name="Hornburger P."/>
            <person name="Mueller R.-W."/>
            <person name="Bruemmer F."/>
            <person name="Labrenz M."/>
            <person name="Spormann A.M."/>
            <person name="Op Den Camp H."/>
            <person name="Overmann J."/>
            <person name="Amann R."/>
            <person name="Jetten M.S.M."/>
            <person name="Mascher T."/>
            <person name="Medema M.H."/>
            <person name="Devos D.P."/>
            <person name="Kaster A.-K."/>
            <person name="Ovreas L."/>
            <person name="Rohde M."/>
            <person name="Galperin M.Y."/>
            <person name="Jogler C."/>
        </authorList>
    </citation>
    <scope>NUCLEOTIDE SEQUENCE [LARGE SCALE GENOMIC DNA]</scope>
    <source>
        <strain evidence="5 6">Pla123a</strain>
    </source>
</reference>
<keyword evidence="1 3" id="KW-0732">Signal</keyword>
<dbReference type="Proteomes" id="UP000318478">
    <property type="component" value="Unassembled WGS sequence"/>
</dbReference>
<gene>
    <name evidence="5" type="ORF">Pla123a_11170</name>
</gene>
<dbReference type="InterPro" id="IPR036439">
    <property type="entry name" value="Dockerin_dom_sf"/>
</dbReference>
<dbReference type="SMART" id="SM00560">
    <property type="entry name" value="LamGL"/>
    <property type="match status" value="1"/>
</dbReference>
<dbReference type="Gene3D" id="1.10.1330.10">
    <property type="entry name" value="Dockerin domain"/>
    <property type="match status" value="1"/>
</dbReference>
<dbReference type="GO" id="GO:0000272">
    <property type="term" value="P:polysaccharide catabolic process"/>
    <property type="evidence" value="ECO:0007669"/>
    <property type="project" value="InterPro"/>
</dbReference>
<feature type="domain" description="LamG-like jellyroll fold" evidence="4">
    <location>
        <begin position="99"/>
        <end position="244"/>
    </location>
</feature>
<proteinExistence type="predicted"/>
<keyword evidence="6" id="KW-1185">Reference proteome</keyword>
<dbReference type="AlphaFoldDB" id="A0A5C5YU75"/>
<dbReference type="RefSeq" id="WP_146584699.1">
    <property type="nucleotide sequence ID" value="NZ_SJPO01000002.1"/>
</dbReference>